<dbReference type="EMBL" id="BPQB01000068">
    <property type="protein sequence ID" value="GJE97206.1"/>
    <property type="molecule type" value="Genomic_DNA"/>
</dbReference>
<feature type="transmembrane region" description="Helical" evidence="2">
    <location>
        <begin position="198"/>
        <end position="219"/>
    </location>
</feature>
<feature type="transmembrane region" description="Helical" evidence="2">
    <location>
        <begin position="114"/>
        <end position="131"/>
    </location>
</feature>
<dbReference type="AlphaFoldDB" id="A0A9P3GLI2"/>
<sequence>MSANASYDLLSSLLPTTPFALAYVLPLLCLSLLLTFSGTFLILDRTRVFPPTEPQRQVATKPKLSWLSTTTWSLFLQGGIGGLCSGFAFGIHLATFLSLLIPSETTSSPLGPKAFLAIWLLSALCCMLLSGRWKYATLTLAAVSGYTTFAISFVVIAHPSLITRIAITPVFMVLGMVLCLLPFVVVRDIALRVANASTGSFGLILCTAILARNTAWGNVWERLWVSNGADWGTSKEKGLSAAYCLLFCSGVACDWLLHAKLGENPDEKWDRYLAKYTDNLPNDGHRAGTFTPFTSLYDRLLGRDRYFAPIVPDQKLPVQSPAVASEKARDLEEPLQVFAPLSGVKSSPGFLRKKATDRPRNVRTARRAIKFQPDDDSSLSSEDDEPSPIDKPFVPRSLSSASSATLTNSRASFAPPKFPIPDVPEYSDHEEDLTDAMRQRLPRDDPNWTPDFIRRHSTRSSTTRTNDRPTSPPHSHLAAEPLPNPDVLASVPATPSLIRAVDRINAAYTAQAGVPVGHELVVDGKSSSGEPWGAFWADVRAKAQT</sequence>
<keyword evidence="2" id="KW-1133">Transmembrane helix</keyword>
<protein>
    <recommendedName>
        <fullName evidence="5">DUF4203 domain-containing protein</fullName>
    </recommendedName>
</protein>
<feature type="transmembrane region" description="Helical" evidence="2">
    <location>
        <begin position="64"/>
        <end position="94"/>
    </location>
</feature>
<name>A0A9P3GLI2_9APHY</name>
<evidence type="ECO:0000256" key="2">
    <source>
        <dbReference type="SAM" id="Phobius"/>
    </source>
</evidence>
<feature type="region of interest" description="Disordered" evidence="1">
    <location>
        <begin position="349"/>
        <end position="484"/>
    </location>
</feature>
<comment type="caution">
    <text evidence="3">The sequence shown here is derived from an EMBL/GenBank/DDBJ whole genome shotgun (WGS) entry which is preliminary data.</text>
</comment>
<dbReference type="OrthoDB" id="3364886at2759"/>
<evidence type="ECO:0008006" key="5">
    <source>
        <dbReference type="Google" id="ProtNLM"/>
    </source>
</evidence>
<evidence type="ECO:0000313" key="4">
    <source>
        <dbReference type="Proteomes" id="UP000703269"/>
    </source>
</evidence>
<evidence type="ECO:0000256" key="1">
    <source>
        <dbReference type="SAM" id="MobiDB-lite"/>
    </source>
</evidence>
<accession>A0A9P3GLI2</accession>
<feature type="transmembrane region" description="Helical" evidence="2">
    <location>
        <begin position="138"/>
        <end position="159"/>
    </location>
</feature>
<feature type="compositionally biased region" description="Low complexity" evidence="1">
    <location>
        <begin position="396"/>
        <end position="412"/>
    </location>
</feature>
<organism evidence="3 4">
    <name type="scientific">Phanerochaete sordida</name>
    <dbReference type="NCBI Taxonomy" id="48140"/>
    <lineage>
        <taxon>Eukaryota</taxon>
        <taxon>Fungi</taxon>
        <taxon>Dikarya</taxon>
        <taxon>Basidiomycota</taxon>
        <taxon>Agaricomycotina</taxon>
        <taxon>Agaricomycetes</taxon>
        <taxon>Polyporales</taxon>
        <taxon>Phanerochaetaceae</taxon>
        <taxon>Phanerochaete</taxon>
    </lineage>
</organism>
<feature type="transmembrane region" description="Helical" evidence="2">
    <location>
        <begin position="20"/>
        <end position="43"/>
    </location>
</feature>
<dbReference type="Proteomes" id="UP000703269">
    <property type="component" value="Unassembled WGS sequence"/>
</dbReference>
<keyword evidence="2" id="KW-0472">Membrane</keyword>
<reference evidence="3 4" key="1">
    <citation type="submission" date="2021-08" db="EMBL/GenBank/DDBJ databases">
        <title>Draft Genome Sequence of Phanerochaete sordida strain YK-624.</title>
        <authorList>
            <person name="Mori T."/>
            <person name="Dohra H."/>
            <person name="Suzuki T."/>
            <person name="Kawagishi H."/>
            <person name="Hirai H."/>
        </authorList>
    </citation>
    <scope>NUCLEOTIDE SEQUENCE [LARGE SCALE GENOMIC DNA]</scope>
    <source>
        <strain evidence="3 4">YK-624</strain>
    </source>
</reference>
<keyword evidence="2" id="KW-0812">Transmembrane</keyword>
<feature type="transmembrane region" description="Helical" evidence="2">
    <location>
        <begin position="165"/>
        <end position="186"/>
    </location>
</feature>
<evidence type="ECO:0000313" key="3">
    <source>
        <dbReference type="EMBL" id="GJE97206.1"/>
    </source>
</evidence>
<keyword evidence="4" id="KW-1185">Reference proteome</keyword>
<gene>
    <name evidence="3" type="ORF">PsYK624_134190</name>
</gene>
<feature type="compositionally biased region" description="Basic and acidic residues" evidence="1">
    <location>
        <begin position="435"/>
        <end position="446"/>
    </location>
</feature>
<feature type="compositionally biased region" description="Acidic residues" evidence="1">
    <location>
        <begin position="374"/>
        <end position="387"/>
    </location>
</feature>
<proteinExistence type="predicted"/>